<dbReference type="InterPro" id="IPR011234">
    <property type="entry name" value="Fumarylacetoacetase-like_C"/>
</dbReference>
<dbReference type="Proteomes" id="UP000050902">
    <property type="component" value="Unassembled WGS sequence"/>
</dbReference>
<proteinExistence type="predicted"/>
<dbReference type="RefSeq" id="WP_055772693.1">
    <property type="nucleotide sequence ID" value="NZ_LDJG01000008.1"/>
</dbReference>
<dbReference type="Gene3D" id="3.90.850.10">
    <property type="entry name" value="Fumarylacetoacetase-like, C-terminal domain"/>
    <property type="match status" value="1"/>
</dbReference>
<dbReference type="EMBL" id="LDJG01000008">
    <property type="protein sequence ID" value="KRG58488.1"/>
    <property type="molecule type" value="Genomic_DNA"/>
</dbReference>
<comment type="caution">
    <text evidence="3">The sequence shown here is derived from an EMBL/GenBank/DDBJ whole genome shotgun (WGS) entry which is preliminary data.</text>
</comment>
<dbReference type="Pfam" id="PF01557">
    <property type="entry name" value="FAA_hydrolase"/>
    <property type="match status" value="1"/>
</dbReference>
<dbReference type="InterPro" id="IPR036663">
    <property type="entry name" value="Fumarylacetoacetase_C_sf"/>
</dbReference>
<evidence type="ECO:0000259" key="2">
    <source>
        <dbReference type="Pfam" id="PF01557"/>
    </source>
</evidence>
<evidence type="ECO:0000313" key="3">
    <source>
        <dbReference type="EMBL" id="KRG58488.1"/>
    </source>
</evidence>
<evidence type="ECO:0000256" key="1">
    <source>
        <dbReference type="ARBA" id="ARBA00023239"/>
    </source>
</evidence>
<evidence type="ECO:0000313" key="4">
    <source>
        <dbReference type="Proteomes" id="UP000050902"/>
    </source>
</evidence>
<protein>
    <submittedName>
        <fullName evidence="3">2-keto-4-pentenoate hydratase</fullName>
    </submittedName>
</protein>
<gene>
    <name evidence="3" type="ORF">ABB22_06505</name>
</gene>
<dbReference type="PANTHER" id="PTHR30143">
    <property type="entry name" value="ACID HYDRATASE"/>
    <property type="match status" value="1"/>
</dbReference>
<reference evidence="3 4" key="1">
    <citation type="submission" date="2015-05" db="EMBL/GenBank/DDBJ databases">
        <title>Genome sequencing and analysis of members of genus Stenotrophomonas.</title>
        <authorList>
            <person name="Patil P.P."/>
            <person name="Midha S."/>
            <person name="Patil P.B."/>
        </authorList>
    </citation>
    <scope>NUCLEOTIDE SEQUENCE [LARGE SCALE GENOMIC DNA]</scope>
    <source>
        <strain evidence="3 4">DSM 12575</strain>
    </source>
</reference>
<dbReference type="SUPFAM" id="SSF56529">
    <property type="entry name" value="FAH"/>
    <property type="match status" value="1"/>
</dbReference>
<accession>A0ABR5NKW3</accession>
<dbReference type="PANTHER" id="PTHR30143:SF0">
    <property type="entry name" value="2-KETO-4-PENTENOATE HYDRATASE"/>
    <property type="match status" value="1"/>
</dbReference>
<feature type="domain" description="Fumarylacetoacetase-like C-terminal" evidence="2">
    <location>
        <begin position="83"/>
        <end position="266"/>
    </location>
</feature>
<dbReference type="InterPro" id="IPR050772">
    <property type="entry name" value="Hydratase-Decarb/MhpD_sf"/>
</dbReference>
<keyword evidence="1" id="KW-0456">Lyase</keyword>
<keyword evidence="4" id="KW-1185">Reference proteome</keyword>
<organism evidence="3 4">
    <name type="scientific">Stenotrophomonas nitritireducens</name>
    <dbReference type="NCBI Taxonomy" id="83617"/>
    <lineage>
        <taxon>Bacteria</taxon>
        <taxon>Pseudomonadati</taxon>
        <taxon>Pseudomonadota</taxon>
        <taxon>Gammaproteobacteria</taxon>
        <taxon>Lysobacterales</taxon>
        <taxon>Lysobacteraceae</taxon>
        <taxon>Stenotrophomonas</taxon>
    </lineage>
</organism>
<sequence length="271" mass="28197">MSASSFEALAGTAPVREAARLLGEAARSGTACEPVAPLLGSGGIDAAYAVQHLLTEQALANGRRLSGRKIGLTSVAVQQQLGVDQPDYGMLFDDMAYGDGEEIPLGRLIQPKVEAEIAFVLDRDLDAERPTLGHVLGAIGYALPAIEVVDSRVRDWKISILDTIADNASSGVYVLGGTPRKIDALDLRLCGMSLEQRGEPVSLGCGAACLGNPLNAVVWLARTAARIGRPLRAGDTVLSGALGPMAVARPGDVFEARISGLGRVAAAFRGE</sequence>
<name>A0ABR5NKW3_9GAMM</name>